<feature type="chain" id="PRO_5009100119" evidence="1">
    <location>
        <begin position="22"/>
        <end position="97"/>
    </location>
</feature>
<dbReference type="Proteomes" id="UP000094969">
    <property type="component" value="Chromosome"/>
</dbReference>
<dbReference type="InterPro" id="IPR021647">
    <property type="entry name" value="CusF_Ec"/>
</dbReference>
<evidence type="ECO:0000313" key="2">
    <source>
        <dbReference type="EMBL" id="AOO84263.1"/>
    </source>
</evidence>
<dbReference type="Gene3D" id="2.40.50.320">
    <property type="entry name" value="Copper binding periplasmic protein CusF"/>
    <property type="match status" value="1"/>
</dbReference>
<reference evidence="2 3" key="1">
    <citation type="journal article" date="2015" name="Antonie Van Leeuwenhoek">
        <title>Bosea vaviloviae sp. nov., a new species of slow-growing rhizobia isolated from nodules of the relict species Vavilovia formosa (Stev.) Fed.</title>
        <authorList>
            <person name="Safronova V.I."/>
            <person name="Kuznetsova I.G."/>
            <person name="Sazanova A.L."/>
            <person name="Kimeklis A.K."/>
            <person name="Belimov A.A."/>
            <person name="Andronov E.E."/>
            <person name="Pinaev A.G."/>
            <person name="Chizhevskaya E.P."/>
            <person name="Pukhaev A.R."/>
            <person name="Popov K.P."/>
            <person name="Willems A."/>
            <person name="Tikhonovich I.A."/>
        </authorList>
    </citation>
    <scope>NUCLEOTIDE SEQUENCE [LARGE SCALE GENOMIC DNA]</scope>
    <source>
        <strain evidence="2 3">Vaf18</strain>
    </source>
</reference>
<dbReference type="AlphaFoldDB" id="A0A1D7UA51"/>
<sequence length="97" mass="10348">MMRRLLTITFVSLGLAGAALAQDSALVSATVKKVDAAQGKITLDHGPIKNLDMDSMTMVFKAADPAMLKDVKAGQKVMFTADRVNGQITVTKLQKAK</sequence>
<feature type="signal peptide" evidence="1">
    <location>
        <begin position="1"/>
        <end position="21"/>
    </location>
</feature>
<evidence type="ECO:0000313" key="3">
    <source>
        <dbReference type="Proteomes" id="UP000094969"/>
    </source>
</evidence>
<proteinExistence type="predicted"/>
<gene>
    <name evidence="2" type="ORF">BHK69_07315</name>
</gene>
<dbReference type="STRING" id="1526658.BHK69_07315"/>
<accession>A0A1D7UA51</accession>
<keyword evidence="3" id="KW-1185">Reference proteome</keyword>
<evidence type="ECO:0000256" key="1">
    <source>
        <dbReference type="SAM" id="SignalP"/>
    </source>
</evidence>
<dbReference type="Pfam" id="PF11604">
    <property type="entry name" value="CusF_Ec"/>
    <property type="match status" value="1"/>
</dbReference>
<dbReference type="KEGG" id="bvv:BHK69_07315"/>
<dbReference type="InterPro" id="IPR042230">
    <property type="entry name" value="CusF_sf"/>
</dbReference>
<organism evidence="2 3">
    <name type="scientific">Bosea vaviloviae</name>
    <dbReference type="NCBI Taxonomy" id="1526658"/>
    <lineage>
        <taxon>Bacteria</taxon>
        <taxon>Pseudomonadati</taxon>
        <taxon>Pseudomonadota</taxon>
        <taxon>Alphaproteobacteria</taxon>
        <taxon>Hyphomicrobiales</taxon>
        <taxon>Boseaceae</taxon>
        <taxon>Bosea</taxon>
    </lineage>
</organism>
<keyword evidence="1" id="KW-0732">Signal</keyword>
<dbReference type="EMBL" id="CP017147">
    <property type="protein sequence ID" value="AOO84263.1"/>
    <property type="molecule type" value="Genomic_DNA"/>
</dbReference>
<protein>
    <submittedName>
        <fullName evidence="2">RND transporter</fullName>
    </submittedName>
</protein>
<dbReference type="RefSeq" id="WP_069693452.1">
    <property type="nucleotide sequence ID" value="NZ_CP017147.1"/>
</dbReference>
<name>A0A1D7UA51_9HYPH</name>